<dbReference type="Pfam" id="PF00847">
    <property type="entry name" value="AP2"/>
    <property type="match status" value="1"/>
</dbReference>
<evidence type="ECO:0000256" key="6">
    <source>
        <dbReference type="ARBA" id="ARBA00023242"/>
    </source>
</evidence>
<evidence type="ECO:0000313" key="11">
    <source>
        <dbReference type="Proteomes" id="UP001289374"/>
    </source>
</evidence>
<comment type="similarity">
    <text evidence="7">Belongs to the AP2/ERF transcription factor family. AP2 subfamily.</text>
</comment>
<comment type="caution">
    <text evidence="10">The sequence shown here is derived from an EMBL/GenBank/DDBJ whole genome shotgun (WGS) entry which is preliminary data.</text>
</comment>
<reference evidence="10" key="2">
    <citation type="journal article" date="2024" name="Plant">
        <title>Genomic evolution and insights into agronomic trait innovations of Sesamum species.</title>
        <authorList>
            <person name="Miao H."/>
            <person name="Wang L."/>
            <person name="Qu L."/>
            <person name="Liu H."/>
            <person name="Sun Y."/>
            <person name="Le M."/>
            <person name="Wang Q."/>
            <person name="Wei S."/>
            <person name="Zheng Y."/>
            <person name="Lin W."/>
            <person name="Duan Y."/>
            <person name="Cao H."/>
            <person name="Xiong S."/>
            <person name="Wang X."/>
            <person name="Wei L."/>
            <person name="Li C."/>
            <person name="Ma Q."/>
            <person name="Ju M."/>
            <person name="Zhao R."/>
            <person name="Li G."/>
            <person name="Mu C."/>
            <person name="Tian Q."/>
            <person name="Mei H."/>
            <person name="Zhang T."/>
            <person name="Gao T."/>
            <person name="Zhang H."/>
        </authorList>
    </citation>
    <scope>NUCLEOTIDE SEQUENCE</scope>
    <source>
        <strain evidence="10">K16</strain>
    </source>
</reference>
<dbReference type="Proteomes" id="UP001289374">
    <property type="component" value="Unassembled WGS sequence"/>
</dbReference>
<evidence type="ECO:0000256" key="2">
    <source>
        <dbReference type="ARBA" id="ARBA00023015"/>
    </source>
</evidence>
<evidence type="ECO:0000256" key="5">
    <source>
        <dbReference type="ARBA" id="ARBA00023163"/>
    </source>
</evidence>
<evidence type="ECO:0000313" key="10">
    <source>
        <dbReference type="EMBL" id="KAK4403848.1"/>
    </source>
</evidence>
<protein>
    <submittedName>
        <fullName evidence="10">Ethylene-responsive transcription factor RAP2-7</fullName>
    </submittedName>
</protein>
<dbReference type="SUPFAM" id="SSF54171">
    <property type="entry name" value="DNA-binding domain"/>
    <property type="match status" value="1"/>
</dbReference>
<dbReference type="Gene3D" id="3.30.730.10">
    <property type="entry name" value="AP2/ERF domain"/>
    <property type="match status" value="1"/>
</dbReference>
<dbReference type="GO" id="GO:0003677">
    <property type="term" value="F:DNA binding"/>
    <property type="evidence" value="ECO:0007669"/>
    <property type="project" value="UniProtKB-KW"/>
</dbReference>
<evidence type="ECO:0000259" key="9">
    <source>
        <dbReference type="PROSITE" id="PS51032"/>
    </source>
</evidence>
<dbReference type="InterPro" id="IPR001471">
    <property type="entry name" value="AP2/ERF_dom"/>
</dbReference>
<sequence length="412" mass="45368">MLDLNVDAGFSVESASCEDENDRKVINTGDADSVTSTTTNNNFAFAADELDSNSSTRISADPTLNFSILHRNVIDIDDDVNNGVARNKNELQLFPVGASCSLPEVDRADYWLNLSAMEVSGGRGAELGIFKAQLPPNNQLQKPPAKKSRRGPRSRSSQYRGVTFYRRTGRWESHIWDCGKQVYLGGFDTAHAAARAYDRAAVKFRGVDADINFNISDYEEDMKQMKNLTKEEFVQILRRQNTGFSRGSSKYRGVSLHKYGPREANVGQFLGEKDHDKAAIIYNQKAAVTNFMPSSGRNLDLNLGISLASDGPQRNGTTNNLHFAYASCESPDGRRVKERPTGTSAEAIRLPGFSSWPWQRQIHGLVDTAPLLSSAASSRFSSTTSPYSNSTISLTSTPQFPPTAFPTAFIDH</sequence>
<dbReference type="AlphaFoldDB" id="A0AAE2BZT8"/>
<feature type="domain" description="AP2/ERF" evidence="9">
    <location>
        <begin position="158"/>
        <end position="214"/>
    </location>
</feature>
<keyword evidence="3" id="KW-0238">DNA-binding</keyword>
<evidence type="ECO:0000256" key="1">
    <source>
        <dbReference type="ARBA" id="ARBA00004123"/>
    </source>
</evidence>
<dbReference type="InterPro" id="IPR036955">
    <property type="entry name" value="AP2/ERF_dom_sf"/>
</dbReference>
<dbReference type="PANTHER" id="PTHR32467:SF118">
    <property type="entry name" value="ETHYLENE-RESPONSIVE TRANSCRIPTION FACTOR RAP2-7"/>
    <property type="match status" value="1"/>
</dbReference>
<keyword evidence="5" id="KW-0804">Transcription</keyword>
<keyword evidence="11" id="KW-1185">Reference proteome</keyword>
<name>A0AAE2BZT8_9LAMI</name>
<keyword evidence="4" id="KW-0010">Activator</keyword>
<organism evidence="10 11">
    <name type="scientific">Sesamum angolense</name>
    <dbReference type="NCBI Taxonomy" id="2727404"/>
    <lineage>
        <taxon>Eukaryota</taxon>
        <taxon>Viridiplantae</taxon>
        <taxon>Streptophyta</taxon>
        <taxon>Embryophyta</taxon>
        <taxon>Tracheophyta</taxon>
        <taxon>Spermatophyta</taxon>
        <taxon>Magnoliopsida</taxon>
        <taxon>eudicotyledons</taxon>
        <taxon>Gunneridae</taxon>
        <taxon>Pentapetalae</taxon>
        <taxon>asterids</taxon>
        <taxon>lamiids</taxon>
        <taxon>Lamiales</taxon>
        <taxon>Pedaliaceae</taxon>
        <taxon>Sesamum</taxon>
    </lineage>
</organism>
<evidence type="ECO:0000256" key="8">
    <source>
        <dbReference type="SAM" id="MobiDB-lite"/>
    </source>
</evidence>
<dbReference type="SMART" id="SM00380">
    <property type="entry name" value="AP2"/>
    <property type="match status" value="1"/>
</dbReference>
<gene>
    <name evidence="10" type="ORF">Sango_0753400</name>
</gene>
<reference evidence="10" key="1">
    <citation type="submission" date="2020-06" db="EMBL/GenBank/DDBJ databases">
        <authorList>
            <person name="Li T."/>
            <person name="Hu X."/>
            <person name="Zhang T."/>
            <person name="Song X."/>
            <person name="Zhang H."/>
            <person name="Dai N."/>
            <person name="Sheng W."/>
            <person name="Hou X."/>
            <person name="Wei L."/>
        </authorList>
    </citation>
    <scope>NUCLEOTIDE SEQUENCE</scope>
    <source>
        <strain evidence="10">K16</strain>
        <tissue evidence="10">Leaf</tissue>
    </source>
</reference>
<dbReference type="GO" id="GO:0005634">
    <property type="term" value="C:nucleus"/>
    <property type="evidence" value="ECO:0007669"/>
    <property type="project" value="UniProtKB-SubCell"/>
</dbReference>
<feature type="compositionally biased region" description="Low complexity" evidence="8">
    <location>
        <begin position="134"/>
        <end position="143"/>
    </location>
</feature>
<dbReference type="EMBL" id="JACGWL010000004">
    <property type="protein sequence ID" value="KAK4403848.1"/>
    <property type="molecule type" value="Genomic_DNA"/>
</dbReference>
<dbReference type="FunFam" id="3.30.730.10:FF:000004">
    <property type="entry name" value="AP2-like ethylene-responsive transcription factor"/>
    <property type="match status" value="1"/>
</dbReference>
<evidence type="ECO:0000256" key="7">
    <source>
        <dbReference type="ARBA" id="ARBA00037973"/>
    </source>
</evidence>
<evidence type="ECO:0000256" key="4">
    <source>
        <dbReference type="ARBA" id="ARBA00023159"/>
    </source>
</evidence>
<accession>A0AAE2BZT8</accession>
<feature type="region of interest" description="Disordered" evidence="8">
    <location>
        <begin position="134"/>
        <end position="159"/>
    </location>
</feature>
<dbReference type="InterPro" id="IPR016177">
    <property type="entry name" value="DNA-bd_dom_sf"/>
</dbReference>
<proteinExistence type="inferred from homology"/>
<dbReference type="CDD" id="cd00018">
    <property type="entry name" value="AP2"/>
    <property type="match status" value="1"/>
</dbReference>
<feature type="compositionally biased region" description="Basic residues" evidence="8">
    <location>
        <begin position="144"/>
        <end position="153"/>
    </location>
</feature>
<dbReference type="PANTHER" id="PTHR32467">
    <property type="entry name" value="AP2-LIKE ETHYLENE-RESPONSIVE TRANSCRIPTION FACTOR"/>
    <property type="match status" value="1"/>
</dbReference>
<keyword evidence="6" id="KW-0539">Nucleus</keyword>
<dbReference type="GO" id="GO:0003700">
    <property type="term" value="F:DNA-binding transcription factor activity"/>
    <property type="evidence" value="ECO:0007669"/>
    <property type="project" value="InterPro"/>
</dbReference>
<evidence type="ECO:0000256" key="3">
    <source>
        <dbReference type="ARBA" id="ARBA00023125"/>
    </source>
</evidence>
<dbReference type="PROSITE" id="PS51032">
    <property type="entry name" value="AP2_ERF"/>
    <property type="match status" value="1"/>
</dbReference>
<keyword evidence="2" id="KW-0805">Transcription regulation</keyword>
<comment type="subcellular location">
    <subcellularLocation>
        <location evidence="1">Nucleus</location>
    </subcellularLocation>
</comment>